<dbReference type="InterPro" id="IPR036689">
    <property type="entry name" value="ESAT-6-like_sf"/>
</dbReference>
<reference evidence="2" key="2">
    <citation type="submission" date="2016-02" db="EMBL/GenBank/DDBJ databases">
        <title>Draft genome sequence of five rapidly growing Mycobacterium species.</title>
        <authorList>
            <person name="Katahira K."/>
            <person name="Gotou Y."/>
            <person name="Iida K."/>
            <person name="Ogura Y."/>
            <person name="Hayashi T."/>
        </authorList>
    </citation>
    <scope>NUCLEOTIDE SEQUENCE [LARGE SCALE GENOMIC DNA]</scope>
    <source>
        <strain evidence="2">JCM15654</strain>
    </source>
</reference>
<dbReference type="RefSeq" id="WP_072278482.1">
    <property type="nucleotide sequence ID" value="NZ_BCSX01000024.1"/>
</dbReference>
<comment type="caution">
    <text evidence="1">The sequence shown here is derived from an EMBL/GenBank/DDBJ whole genome shotgun (WGS) entry which is preliminary data.</text>
</comment>
<sequence length="109" mass="11563">MSESLRVEPHTLAASGREAIDHAHEAHQQLSAHDNALADAGSRWVGSSAAALSELAERWQARHGAHLEQTRSLGEHMTNAALTYVAADKDAGESVTRAACAIVPEQMGL</sequence>
<gene>
    <name evidence="1" type="ORF">RMCB_3189</name>
</gene>
<reference evidence="2" key="1">
    <citation type="journal article" date="2016" name="Genome Announc.">
        <title>Draft Genome Sequences of Five Rapidly Growing Mycobacterium Species, M. thermoresistibile, M. fortuitum subsp. acetamidolyticum, M. canariasense, M. brisbanense, and M. novocastrense.</title>
        <authorList>
            <person name="Katahira K."/>
            <person name="Ogura Y."/>
            <person name="Gotoh Y."/>
            <person name="Hayashi T."/>
        </authorList>
    </citation>
    <scope>NUCLEOTIDE SEQUENCE [LARGE SCALE GENOMIC DNA]</scope>
    <source>
        <strain evidence="2">JCM15654</strain>
    </source>
</reference>
<evidence type="ECO:0000313" key="1">
    <source>
        <dbReference type="EMBL" id="GAS89093.1"/>
    </source>
</evidence>
<evidence type="ECO:0000313" key="2">
    <source>
        <dbReference type="Proteomes" id="UP000069620"/>
    </source>
</evidence>
<organism evidence="1 2">
    <name type="scientific">Mycolicibacterium brisbanense</name>
    <dbReference type="NCBI Taxonomy" id="146020"/>
    <lineage>
        <taxon>Bacteria</taxon>
        <taxon>Bacillati</taxon>
        <taxon>Actinomycetota</taxon>
        <taxon>Actinomycetes</taxon>
        <taxon>Mycobacteriales</taxon>
        <taxon>Mycobacteriaceae</taxon>
        <taxon>Mycolicibacterium</taxon>
    </lineage>
</organism>
<protein>
    <recommendedName>
        <fullName evidence="3">WXG100 family type VII secretion target</fullName>
    </recommendedName>
</protein>
<dbReference type="AlphaFoldDB" id="A0A100VZZ9"/>
<dbReference type="EMBL" id="BCSX01000024">
    <property type="protein sequence ID" value="GAS89093.1"/>
    <property type="molecule type" value="Genomic_DNA"/>
</dbReference>
<evidence type="ECO:0008006" key="3">
    <source>
        <dbReference type="Google" id="ProtNLM"/>
    </source>
</evidence>
<dbReference type="OrthoDB" id="4734467at2"/>
<accession>A0A100VZZ9</accession>
<keyword evidence="2" id="KW-1185">Reference proteome</keyword>
<dbReference type="InterPro" id="IPR010310">
    <property type="entry name" value="T7SS_ESAT-6-like"/>
</dbReference>
<dbReference type="SUPFAM" id="SSF140453">
    <property type="entry name" value="EsxAB dimer-like"/>
    <property type="match status" value="1"/>
</dbReference>
<proteinExistence type="predicted"/>
<dbReference type="Proteomes" id="UP000069620">
    <property type="component" value="Unassembled WGS sequence"/>
</dbReference>
<dbReference type="Gene3D" id="1.10.287.1060">
    <property type="entry name" value="ESAT-6-like"/>
    <property type="match status" value="1"/>
</dbReference>
<dbReference type="Pfam" id="PF06013">
    <property type="entry name" value="WXG100"/>
    <property type="match status" value="1"/>
</dbReference>
<name>A0A100VZZ9_9MYCO</name>